<evidence type="ECO:0000256" key="1">
    <source>
        <dbReference type="ARBA" id="ARBA00004123"/>
    </source>
</evidence>
<comment type="caution">
    <text evidence="6">The sequence shown here is derived from an EMBL/GenBank/DDBJ whole genome shotgun (WGS) entry which is preliminary data.</text>
</comment>
<dbReference type="EMBL" id="VYZT01037136">
    <property type="protein sequence ID" value="NXS33203.1"/>
    <property type="molecule type" value="Genomic_DNA"/>
</dbReference>
<evidence type="ECO:0000256" key="3">
    <source>
        <dbReference type="RuleBase" id="RU369096"/>
    </source>
</evidence>
<dbReference type="PANTHER" id="PTHR15818">
    <property type="entry name" value="G PATCH AND KOW-CONTAINING"/>
    <property type="match status" value="1"/>
</dbReference>
<proteinExistence type="inferred from homology"/>
<dbReference type="Pfam" id="PF12656">
    <property type="entry name" value="G-patch_2"/>
    <property type="match status" value="1"/>
</dbReference>
<feature type="non-terminal residue" evidence="6">
    <location>
        <position position="185"/>
    </location>
</feature>
<evidence type="ECO:0000256" key="4">
    <source>
        <dbReference type="SAM" id="MobiDB-lite"/>
    </source>
</evidence>
<feature type="compositionally biased region" description="Low complexity" evidence="4">
    <location>
        <begin position="96"/>
        <end position="112"/>
    </location>
</feature>
<dbReference type="Proteomes" id="UP000583496">
    <property type="component" value="Unassembled WGS sequence"/>
</dbReference>
<evidence type="ECO:0000313" key="6">
    <source>
        <dbReference type="EMBL" id="NXS33203.1"/>
    </source>
</evidence>
<feature type="region of interest" description="Disordered" evidence="4">
    <location>
        <begin position="96"/>
        <end position="133"/>
    </location>
</feature>
<dbReference type="AlphaFoldDB" id="A0A7L2TJV5"/>
<name>A0A7L2TJV5_POMRU</name>
<dbReference type="GO" id="GO:0000398">
    <property type="term" value="P:mRNA splicing, via spliceosome"/>
    <property type="evidence" value="ECO:0007669"/>
    <property type="project" value="UniProtKB-UniRule"/>
</dbReference>
<reference evidence="6 7" key="1">
    <citation type="submission" date="2019-09" db="EMBL/GenBank/DDBJ databases">
        <title>Bird 10,000 Genomes (B10K) Project - Family phase.</title>
        <authorList>
            <person name="Zhang G."/>
        </authorList>
    </citation>
    <scope>NUCLEOTIDE SEQUENCE [LARGE SCALE GENOMIC DNA]</scope>
    <source>
        <strain evidence="6">B10K-DU-002-71</strain>
        <tissue evidence="6">Muscle</tissue>
    </source>
</reference>
<dbReference type="InterPro" id="IPR026822">
    <property type="entry name" value="Spp2/MOS2_G-patch"/>
</dbReference>
<evidence type="ECO:0000256" key="2">
    <source>
        <dbReference type="ARBA" id="ARBA00023242"/>
    </source>
</evidence>
<feature type="non-terminal residue" evidence="6">
    <location>
        <position position="1"/>
    </location>
</feature>
<evidence type="ECO:0000259" key="5">
    <source>
        <dbReference type="Pfam" id="PF12656"/>
    </source>
</evidence>
<feature type="domain" description="Spp2/MOS2 G-patch" evidence="5">
    <location>
        <begin position="129"/>
        <end position="166"/>
    </location>
</feature>
<keyword evidence="2 3" id="KW-0539">Nucleus</keyword>
<dbReference type="GO" id="GO:0005681">
    <property type="term" value="C:spliceosomal complex"/>
    <property type="evidence" value="ECO:0007669"/>
    <property type="project" value="TreeGrafter"/>
</dbReference>
<accession>A0A7L2TJV5</accession>
<keyword evidence="3" id="KW-0508">mRNA splicing</keyword>
<protein>
    <recommendedName>
        <fullName evidence="3">G-patch domain and KOW motifs-containing protein</fullName>
    </recommendedName>
</protein>
<organism evidence="6 7">
    <name type="scientific">Pomatostomus ruficeps</name>
    <name type="common">Chestnut-crowned babbler</name>
    <dbReference type="NCBI Taxonomy" id="9176"/>
    <lineage>
        <taxon>Eukaryota</taxon>
        <taxon>Metazoa</taxon>
        <taxon>Chordata</taxon>
        <taxon>Craniata</taxon>
        <taxon>Vertebrata</taxon>
        <taxon>Euteleostomi</taxon>
        <taxon>Archelosauria</taxon>
        <taxon>Archosauria</taxon>
        <taxon>Dinosauria</taxon>
        <taxon>Saurischia</taxon>
        <taxon>Theropoda</taxon>
        <taxon>Coelurosauria</taxon>
        <taxon>Aves</taxon>
        <taxon>Neognathae</taxon>
        <taxon>Neoaves</taxon>
        <taxon>Telluraves</taxon>
        <taxon>Australaves</taxon>
        <taxon>Passeriformes</taxon>
        <taxon>Sylvioidea</taxon>
        <taxon>Timaliidae</taxon>
        <taxon>Pomatostomus</taxon>
    </lineage>
</organism>
<feature type="region of interest" description="Disordered" evidence="4">
    <location>
        <begin position="54"/>
        <end position="80"/>
    </location>
</feature>
<gene>
    <name evidence="6" type="primary">Gpkow_1</name>
    <name evidence="6" type="ORF">POSRUF_R14806</name>
</gene>
<sequence>CLWDSAGSDTETDTNFLTAVEDQELLSTQLAPSPLKELVILLIPPHRLRNLECPCTDTHPAPATDDTPSTDPTPTRASPHPSLVEAQVVQELLQEVRQSQEQPQEGSEPPLSISLQLPDKNIATGPLPTTQDYEGMPMGQFRLAMLPGMGWSQGQGIGRTFPRVVHPLEHWPHLRGLVLGEGNPL</sequence>
<comment type="subcellular location">
    <subcellularLocation>
        <location evidence="1 3">Nucleus</location>
    </subcellularLocation>
</comment>
<keyword evidence="3" id="KW-0507">mRNA processing</keyword>
<keyword evidence="7" id="KW-1185">Reference proteome</keyword>
<dbReference type="PANTHER" id="PTHR15818:SF2">
    <property type="entry name" value="G-PATCH DOMAIN AND KOW MOTIFS-CONTAINING PROTEIN"/>
    <property type="match status" value="1"/>
</dbReference>
<evidence type="ECO:0000313" key="7">
    <source>
        <dbReference type="Proteomes" id="UP000583496"/>
    </source>
</evidence>
<dbReference type="OrthoDB" id="5577072at2759"/>
<dbReference type="InterPro" id="IPR045166">
    <property type="entry name" value="Spp2-like"/>
</dbReference>
<comment type="similarity">
    <text evidence="3">Belongs to the MOS2 family.</text>
</comment>
<comment type="function">
    <text evidence="3">RNA-binding protein involved in pre-mRNA splicing.</text>
</comment>